<keyword evidence="2" id="KW-1185">Reference proteome</keyword>
<comment type="caution">
    <text evidence="1">The sequence shown here is derived from an EMBL/GenBank/DDBJ whole genome shotgun (WGS) entry which is preliminary data.</text>
</comment>
<protein>
    <submittedName>
        <fullName evidence="1">Uncharacterized protein</fullName>
    </submittedName>
</protein>
<accession>A0A4R0QYX8</accession>
<dbReference type="AlphaFoldDB" id="A0A4R0QYX8"/>
<dbReference type="RefSeq" id="WP_131285065.1">
    <property type="nucleotide sequence ID" value="NZ_RXLP01000026.1"/>
</dbReference>
<organism evidence="1 2">
    <name type="scientific">Alloscardovia theropitheci</name>
    <dbReference type="NCBI Taxonomy" id="2496842"/>
    <lineage>
        <taxon>Bacteria</taxon>
        <taxon>Bacillati</taxon>
        <taxon>Actinomycetota</taxon>
        <taxon>Actinomycetes</taxon>
        <taxon>Bifidobacteriales</taxon>
        <taxon>Bifidobacteriaceae</taxon>
        <taxon>Alloscardovia</taxon>
    </lineage>
</organism>
<dbReference type="Proteomes" id="UP000291289">
    <property type="component" value="Unassembled WGS sequence"/>
</dbReference>
<dbReference type="EMBL" id="RXLP01000026">
    <property type="protein sequence ID" value="TCD53746.1"/>
    <property type="molecule type" value="Genomic_DNA"/>
</dbReference>
<evidence type="ECO:0000313" key="1">
    <source>
        <dbReference type="EMBL" id="TCD53746.1"/>
    </source>
</evidence>
<reference evidence="1 2" key="1">
    <citation type="submission" date="2018-12" db="EMBL/GenBank/DDBJ databases">
        <title>Alloscrdovia theropitheci sp. nov: a novel taxon from the feces of the bleeding-herat monkey (Theropithecus geleda).</title>
        <authorList>
            <person name="Modesto M."/>
        </authorList>
    </citation>
    <scope>NUCLEOTIDE SEQUENCE [LARGE SCALE GENOMIC DNA]</scope>
    <source>
        <strain evidence="1 2">GLDI4/2</strain>
    </source>
</reference>
<proteinExistence type="predicted"/>
<name>A0A4R0QYX8_9BIFI</name>
<sequence length="222" mass="24556">MTENNMKNGEMSEKEFTRLYCSELDTVMSDIIPQCVTDVDMSLKNIGWLTSKQKRSVRASFINRAVAKACGEHALGDWTVDESGYTHLTHKPSGLKIRLRSVDKKTGRAPHGGNTFAARARYNQGSLLGPECIQFGVDGIPDLSGINLMLVCDYEKLDSTFMTIHRPIENGKYGSGIVSAYSYPLERGIDGMIPLVEFVPDQNDSVNVLDFLAQDEDVKVNG</sequence>
<evidence type="ECO:0000313" key="2">
    <source>
        <dbReference type="Proteomes" id="UP000291289"/>
    </source>
</evidence>
<gene>
    <name evidence="1" type="ORF">EJ419_07205</name>
</gene>